<dbReference type="GO" id="GO:0005154">
    <property type="term" value="F:epidermal growth factor receptor binding"/>
    <property type="evidence" value="ECO:0007669"/>
    <property type="project" value="TreeGrafter"/>
</dbReference>
<evidence type="ECO:0000256" key="14">
    <source>
        <dbReference type="ARBA" id="ARBA00023157"/>
    </source>
</evidence>
<feature type="disulfide bond" evidence="20">
    <location>
        <begin position="87"/>
        <end position="96"/>
    </location>
</feature>
<keyword evidence="12" id="KW-0339">Growth factor</keyword>
<keyword evidence="8 21" id="KW-0812">Transmembrane</keyword>
<keyword evidence="11 21" id="KW-1133">Transmembrane helix</keyword>
<dbReference type="GO" id="GO:0005615">
    <property type="term" value="C:extracellular space"/>
    <property type="evidence" value="ECO:0007669"/>
    <property type="project" value="TreeGrafter"/>
</dbReference>
<dbReference type="GO" id="GO:0008284">
    <property type="term" value="P:positive regulation of cell population proliferation"/>
    <property type="evidence" value="ECO:0007669"/>
    <property type="project" value="TreeGrafter"/>
</dbReference>
<keyword evidence="5" id="KW-0964">Secreted</keyword>
<dbReference type="GO" id="GO:0005886">
    <property type="term" value="C:plasma membrane"/>
    <property type="evidence" value="ECO:0007669"/>
    <property type="project" value="UniProtKB-SubCell"/>
</dbReference>
<feature type="signal peptide" evidence="22">
    <location>
        <begin position="1"/>
        <end position="23"/>
    </location>
</feature>
<sequence>MISHRAFAFLLLLGVHMVKSVQGTTPSPSCIPGQECLPTGSSFTSFSAIKPRVEEVRIEKCGPEMENYCFHGDCMFFPDIREHHCKCDAGFTGMRCIHSELVFMPMSKEYVILTVTCTLLLLLAFAVAIYLTYKWCKKNKCTPQQKKYQEVQLA</sequence>
<feature type="chain" id="PRO_5034175213" description="Proepiregulin" evidence="22">
    <location>
        <begin position="24"/>
        <end position="154"/>
    </location>
</feature>
<evidence type="ECO:0000259" key="23">
    <source>
        <dbReference type="PROSITE" id="PS50026"/>
    </source>
</evidence>
<dbReference type="GO" id="GO:0045740">
    <property type="term" value="P:positive regulation of DNA replication"/>
    <property type="evidence" value="ECO:0007669"/>
    <property type="project" value="UniProtKB-ARBA"/>
</dbReference>
<keyword evidence="6 20" id="KW-0245">EGF-like domain</keyword>
<reference evidence="24" key="2">
    <citation type="submission" date="2025-08" db="UniProtKB">
        <authorList>
            <consortium name="Ensembl"/>
        </authorList>
    </citation>
    <scope>IDENTIFICATION</scope>
</reference>
<keyword evidence="7" id="KW-0037">Angiogenesis</keyword>
<feature type="transmembrane region" description="Helical" evidence="21">
    <location>
        <begin position="110"/>
        <end position="133"/>
    </location>
</feature>
<evidence type="ECO:0000256" key="22">
    <source>
        <dbReference type="SAM" id="SignalP"/>
    </source>
</evidence>
<reference evidence="24" key="3">
    <citation type="submission" date="2025-09" db="UniProtKB">
        <authorList>
            <consortium name="Ensembl"/>
        </authorList>
    </citation>
    <scope>IDENTIFICATION</scope>
</reference>
<evidence type="ECO:0000256" key="19">
    <source>
        <dbReference type="ARBA" id="ARBA00069823"/>
    </source>
</evidence>
<dbReference type="SUPFAM" id="SSF57196">
    <property type="entry name" value="EGF/Laminin"/>
    <property type="match status" value="1"/>
</dbReference>
<dbReference type="GO" id="GO:0048513">
    <property type="term" value="P:animal organ development"/>
    <property type="evidence" value="ECO:0007669"/>
    <property type="project" value="UniProtKB-ARBA"/>
</dbReference>
<evidence type="ECO:0000256" key="3">
    <source>
        <dbReference type="ARBA" id="ARBA00022473"/>
    </source>
</evidence>
<dbReference type="GO" id="GO:0051781">
    <property type="term" value="P:positive regulation of cell division"/>
    <property type="evidence" value="ECO:0007669"/>
    <property type="project" value="UniProtKB-KW"/>
</dbReference>
<evidence type="ECO:0000256" key="10">
    <source>
        <dbReference type="ARBA" id="ARBA00022782"/>
    </source>
</evidence>
<evidence type="ECO:0000256" key="20">
    <source>
        <dbReference type="PROSITE-ProRule" id="PRU00076"/>
    </source>
</evidence>
<keyword evidence="3" id="KW-0217">Developmental protein</keyword>
<keyword evidence="10" id="KW-0221">Differentiation</keyword>
<dbReference type="AlphaFoldDB" id="A0A8C4SLK9"/>
<accession>A0A8C4SLK9</accession>
<dbReference type="Gene3D" id="2.10.25.10">
    <property type="entry name" value="Laminin"/>
    <property type="match status" value="1"/>
</dbReference>
<dbReference type="GO" id="GO:0051240">
    <property type="term" value="P:positive regulation of multicellular organismal process"/>
    <property type="evidence" value="ECO:0007669"/>
    <property type="project" value="UniProtKB-ARBA"/>
</dbReference>
<comment type="function">
    <text evidence="17">Ligand of the EGF receptor/EGFR and ERBB4. Stimulates EGFR and ERBB4 tyrosine phosphorylation. Contributes to inflammation, wound healing, tissue repair, and oocyte maturation by regulating angiogenesis and vascular remodeling and by stimulating cell proliferation.</text>
</comment>
<keyword evidence="15" id="KW-0325">Glycoprotein</keyword>
<evidence type="ECO:0000256" key="16">
    <source>
        <dbReference type="ARBA" id="ARBA00023246"/>
    </source>
</evidence>
<dbReference type="PANTHER" id="PTHR10740:SF11">
    <property type="entry name" value="PROEPIREGULIN"/>
    <property type="match status" value="1"/>
</dbReference>
<evidence type="ECO:0000256" key="6">
    <source>
        <dbReference type="ARBA" id="ARBA00022536"/>
    </source>
</evidence>
<dbReference type="FunFam" id="2.10.25.10:FF:000320">
    <property type="entry name" value="Proepiregulin"/>
    <property type="match status" value="1"/>
</dbReference>
<dbReference type="GO" id="GO:0001525">
    <property type="term" value="P:angiogenesis"/>
    <property type="evidence" value="ECO:0007669"/>
    <property type="project" value="UniProtKB-KW"/>
</dbReference>
<evidence type="ECO:0000256" key="2">
    <source>
        <dbReference type="ARBA" id="ARBA00004251"/>
    </source>
</evidence>
<evidence type="ECO:0000313" key="25">
    <source>
        <dbReference type="Proteomes" id="UP000694620"/>
    </source>
</evidence>
<dbReference type="Proteomes" id="UP000694620">
    <property type="component" value="Chromosome 5"/>
</dbReference>
<dbReference type="Ensembl" id="ENSECRT00000018872.1">
    <property type="protein sequence ID" value="ENSECRP00000018500.1"/>
    <property type="gene ID" value="ENSECRG00000012385.1"/>
</dbReference>
<dbReference type="GO" id="GO:0045840">
    <property type="term" value="P:positive regulation of mitotic nuclear division"/>
    <property type="evidence" value="ECO:0007669"/>
    <property type="project" value="TreeGrafter"/>
</dbReference>
<keyword evidence="13 21" id="KW-0472">Membrane</keyword>
<comment type="subcellular location">
    <subcellularLocation>
        <location evidence="2">Cell membrane</location>
        <topology evidence="2">Single-pass type I membrane protein</topology>
    </subcellularLocation>
    <subcellularLocation>
        <location evidence="1">Secreted</location>
        <location evidence="1">Extracellular space</location>
    </subcellularLocation>
</comment>
<evidence type="ECO:0000256" key="4">
    <source>
        <dbReference type="ARBA" id="ARBA00022475"/>
    </source>
</evidence>
<evidence type="ECO:0000256" key="7">
    <source>
        <dbReference type="ARBA" id="ARBA00022657"/>
    </source>
</evidence>
<dbReference type="PROSITE" id="PS50026">
    <property type="entry name" value="EGF_3"/>
    <property type="match status" value="1"/>
</dbReference>
<evidence type="ECO:0000256" key="18">
    <source>
        <dbReference type="ARBA" id="ARBA00063711"/>
    </source>
</evidence>
<comment type="subunit">
    <text evidence="18">Interacts with EGFR and ERBB4.</text>
</comment>
<dbReference type="PROSITE" id="PS00022">
    <property type="entry name" value="EGF_1"/>
    <property type="match status" value="1"/>
</dbReference>
<evidence type="ECO:0000256" key="17">
    <source>
        <dbReference type="ARBA" id="ARBA00053614"/>
    </source>
</evidence>
<evidence type="ECO:0000256" key="8">
    <source>
        <dbReference type="ARBA" id="ARBA00022692"/>
    </source>
</evidence>
<keyword evidence="14 20" id="KW-1015">Disulfide bond</keyword>
<dbReference type="InterPro" id="IPR000742">
    <property type="entry name" value="EGF"/>
</dbReference>
<organism evidence="24 25">
    <name type="scientific">Erpetoichthys calabaricus</name>
    <name type="common">Rope fish</name>
    <name type="synonym">Calamoichthys calabaricus</name>
    <dbReference type="NCBI Taxonomy" id="27687"/>
    <lineage>
        <taxon>Eukaryota</taxon>
        <taxon>Metazoa</taxon>
        <taxon>Chordata</taxon>
        <taxon>Craniata</taxon>
        <taxon>Vertebrata</taxon>
        <taxon>Euteleostomi</taxon>
        <taxon>Actinopterygii</taxon>
        <taxon>Polypteriformes</taxon>
        <taxon>Polypteridae</taxon>
        <taxon>Erpetoichthys</taxon>
    </lineage>
</organism>
<keyword evidence="16" id="KW-0497">Mitogen</keyword>
<evidence type="ECO:0000256" key="11">
    <source>
        <dbReference type="ARBA" id="ARBA00022989"/>
    </source>
</evidence>
<dbReference type="OrthoDB" id="6133584at2759"/>
<evidence type="ECO:0000256" key="12">
    <source>
        <dbReference type="ARBA" id="ARBA00023030"/>
    </source>
</evidence>
<dbReference type="PRINTS" id="PR00009">
    <property type="entry name" value="EGFTGF"/>
</dbReference>
<gene>
    <name evidence="24" type="primary">EREG</name>
</gene>
<evidence type="ECO:0000256" key="15">
    <source>
        <dbReference type="ARBA" id="ARBA00023180"/>
    </source>
</evidence>
<protein>
    <recommendedName>
        <fullName evidence="19">Proepiregulin</fullName>
    </recommendedName>
</protein>
<dbReference type="PROSITE" id="PS01186">
    <property type="entry name" value="EGF_2"/>
    <property type="match status" value="1"/>
</dbReference>
<keyword evidence="4" id="KW-1003">Cell membrane</keyword>
<evidence type="ECO:0000256" key="13">
    <source>
        <dbReference type="ARBA" id="ARBA00023136"/>
    </source>
</evidence>
<dbReference type="GO" id="GO:0008083">
    <property type="term" value="F:growth factor activity"/>
    <property type="evidence" value="ECO:0007669"/>
    <property type="project" value="UniProtKB-KW"/>
</dbReference>
<dbReference type="GO" id="GO:0007173">
    <property type="term" value="P:epidermal growth factor receptor signaling pathway"/>
    <property type="evidence" value="ECO:0007669"/>
    <property type="project" value="UniProtKB-ARBA"/>
</dbReference>
<keyword evidence="25" id="KW-1185">Reference proteome</keyword>
<evidence type="ECO:0000256" key="21">
    <source>
        <dbReference type="SAM" id="Phobius"/>
    </source>
</evidence>
<keyword evidence="9 22" id="KW-0732">Signal</keyword>
<evidence type="ECO:0000256" key="5">
    <source>
        <dbReference type="ARBA" id="ARBA00022525"/>
    </source>
</evidence>
<dbReference type="GO" id="GO:0030154">
    <property type="term" value="P:cell differentiation"/>
    <property type="evidence" value="ECO:0007669"/>
    <property type="project" value="UniProtKB-KW"/>
</dbReference>
<dbReference type="GeneTree" id="ENSGT00510000048748"/>
<proteinExistence type="predicted"/>
<dbReference type="PANTHER" id="PTHR10740">
    <property type="entry name" value="TRANSFORMING GROWTH FACTOR ALPHA"/>
    <property type="match status" value="1"/>
</dbReference>
<reference evidence="24" key="1">
    <citation type="submission" date="2021-06" db="EMBL/GenBank/DDBJ databases">
        <authorList>
            <consortium name="Wellcome Sanger Institute Data Sharing"/>
        </authorList>
    </citation>
    <scope>NUCLEOTIDE SEQUENCE [LARGE SCALE GENOMIC DNA]</scope>
</reference>
<comment type="caution">
    <text evidence="20">Lacks conserved residue(s) required for the propagation of feature annotation.</text>
</comment>
<feature type="domain" description="EGF-like" evidence="23">
    <location>
        <begin position="57"/>
        <end position="97"/>
    </location>
</feature>
<evidence type="ECO:0000313" key="24">
    <source>
        <dbReference type="Ensembl" id="ENSECRP00000018500.1"/>
    </source>
</evidence>
<name>A0A8C4SLK9_ERPCA</name>
<evidence type="ECO:0000256" key="1">
    <source>
        <dbReference type="ARBA" id="ARBA00004239"/>
    </source>
</evidence>
<evidence type="ECO:0000256" key="9">
    <source>
        <dbReference type="ARBA" id="ARBA00022729"/>
    </source>
</evidence>